<dbReference type="AlphaFoldDB" id="A0A3N4HZ79"/>
<dbReference type="Proteomes" id="UP000275078">
    <property type="component" value="Unassembled WGS sequence"/>
</dbReference>
<name>A0A3N4HZ79_ASCIM</name>
<evidence type="ECO:0000313" key="3">
    <source>
        <dbReference type="Proteomes" id="UP000275078"/>
    </source>
</evidence>
<keyword evidence="3" id="KW-1185">Reference proteome</keyword>
<sequence length="202" mass="22793">MTTATTITGELPLDTQMYINFADQAIQLLEREENDDVIHLCDRLLNRPGGLPPFFVAHFISLKGLAFERDGFYLSAKHEYEKSLAVWNRLENTGPNEMQKWVKELLRLIQPKIDRRLYEMSQPYEGESDTGDLEHGLEDDADNDTAEEDDDEDGADEVHGEGPSNASEPPQDNSRSNVQGQQVLGNVDYIIPEAEKEKGGKK</sequence>
<evidence type="ECO:0000256" key="1">
    <source>
        <dbReference type="SAM" id="MobiDB-lite"/>
    </source>
</evidence>
<feature type="compositionally biased region" description="Basic and acidic residues" evidence="1">
    <location>
        <begin position="193"/>
        <end position="202"/>
    </location>
</feature>
<accession>A0A3N4HZ79</accession>
<feature type="region of interest" description="Disordered" evidence="1">
    <location>
        <begin position="123"/>
        <end position="202"/>
    </location>
</feature>
<evidence type="ECO:0000313" key="2">
    <source>
        <dbReference type="EMBL" id="RPA77160.1"/>
    </source>
</evidence>
<dbReference type="EMBL" id="ML119731">
    <property type="protein sequence ID" value="RPA77160.1"/>
    <property type="molecule type" value="Genomic_DNA"/>
</dbReference>
<feature type="compositionally biased region" description="Polar residues" evidence="1">
    <location>
        <begin position="164"/>
        <end position="184"/>
    </location>
</feature>
<reference evidence="2 3" key="1">
    <citation type="journal article" date="2018" name="Nat. Ecol. Evol.">
        <title>Pezizomycetes genomes reveal the molecular basis of ectomycorrhizal truffle lifestyle.</title>
        <authorList>
            <person name="Murat C."/>
            <person name="Payen T."/>
            <person name="Noel B."/>
            <person name="Kuo A."/>
            <person name="Morin E."/>
            <person name="Chen J."/>
            <person name="Kohler A."/>
            <person name="Krizsan K."/>
            <person name="Balestrini R."/>
            <person name="Da Silva C."/>
            <person name="Montanini B."/>
            <person name="Hainaut M."/>
            <person name="Levati E."/>
            <person name="Barry K.W."/>
            <person name="Belfiori B."/>
            <person name="Cichocki N."/>
            <person name="Clum A."/>
            <person name="Dockter R.B."/>
            <person name="Fauchery L."/>
            <person name="Guy J."/>
            <person name="Iotti M."/>
            <person name="Le Tacon F."/>
            <person name="Lindquist E.A."/>
            <person name="Lipzen A."/>
            <person name="Malagnac F."/>
            <person name="Mello A."/>
            <person name="Molinier V."/>
            <person name="Miyauchi S."/>
            <person name="Poulain J."/>
            <person name="Riccioni C."/>
            <person name="Rubini A."/>
            <person name="Sitrit Y."/>
            <person name="Splivallo R."/>
            <person name="Traeger S."/>
            <person name="Wang M."/>
            <person name="Zifcakova L."/>
            <person name="Wipf D."/>
            <person name="Zambonelli A."/>
            <person name="Paolocci F."/>
            <person name="Nowrousian M."/>
            <person name="Ottonello S."/>
            <person name="Baldrian P."/>
            <person name="Spatafora J.W."/>
            <person name="Henrissat B."/>
            <person name="Nagy L.G."/>
            <person name="Aury J.M."/>
            <person name="Wincker P."/>
            <person name="Grigoriev I.V."/>
            <person name="Bonfante P."/>
            <person name="Martin F.M."/>
        </authorList>
    </citation>
    <scope>NUCLEOTIDE SEQUENCE [LARGE SCALE GENOMIC DNA]</scope>
    <source>
        <strain evidence="2 3">RN42</strain>
    </source>
</reference>
<gene>
    <name evidence="2" type="ORF">BJ508DRAFT_379069</name>
</gene>
<protein>
    <submittedName>
        <fullName evidence="2">Uncharacterized protein</fullName>
    </submittedName>
</protein>
<organism evidence="2 3">
    <name type="scientific">Ascobolus immersus RN42</name>
    <dbReference type="NCBI Taxonomy" id="1160509"/>
    <lineage>
        <taxon>Eukaryota</taxon>
        <taxon>Fungi</taxon>
        <taxon>Dikarya</taxon>
        <taxon>Ascomycota</taxon>
        <taxon>Pezizomycotina</taxon>
        <taxon>Pezizomycetes</taxon>
        <taxon>Pezizales</taxon>
        <taxon>Ascobolaceae</taxon>
        <taxon>Ascobolus</taxon>
    </lineage>
</organism>
<proteinExistence type="predicted"/>
<feature type="compositionally biased region" description="Acidic residues" evidence="1">
    <location>
        <begin position="139"/>
        <end position="155"/>
    </location>
</feature>